<dbReference type="EMBL" id="FOKI01000002">
    <property type="protein sequence ID" value="SFA75903.1"/>
    <property type="molecule type" value="Genomic_DNA"/>
</dbReference>
<dbReference type="SUPFAM" id="SSF56112">
    <property type="entry name" value="Protein kinase-like (PK-like)"/>
    <property type="match status" value="1"/>
</dbReference>
<dbReference type="OrthoDB" id="9771902at2"/>
<evidence type="ECO:0000313" key="3">
    <source>
        <dbReference type="Proteomes" id="UP000198619"/>
    </source>
</evidence>
<keyword evidence="2" id="KW-0167">Capsid protein</keyword>
<keyword evidence="3" id="KW-1185">Reference proteome</keyword>
<organism evidence="2 3">
    <name type="scientific">Clostridium frigidicarnis</name>
    <dbReference type="NCBI Taxonomy" id="84698"/>
    <lineage>
        <taxon>Bacteria</taxon>
        <taxon>Bacillati</taxon>
        <taxon>Bacillota</taxon>
        <taxon>Clostridia</taxon>
        <taxon>Eubacteriales</taxon>
        <taxon>Clostridiaceae</taxon>
        <taxon>Clostridium</taxon>
    </lineage>
</organism>
<dbReference type="InterPro" id="IPR011009">
    <property type="entry name" value="Kinase-like_dom_sf"/>
</dbReference>
<evidence type="ECO:0000259" key="1">
    <source>
        <dbReference type="Pfam" id="PF01636"/>
    </source>
</evidence>
<proteinExistence type="predicted"/>
<dbReference type="Gene3D" id="3.30.200.20">
    <property type="entry name" value="Phosphorylase Kinase, domain 1"/>
    <property type="match status" value="1"/>
</dbReference>
<dbReference type="InterPro" id="IPR047175">
    <property type="entry name" value="CotS-like"/>
</dbReference>
<feature type="domain" description="Aminoglycoside phosphotransferase" evidence="1">
    <location>
        <begin position="47"/>
        <end position="258"/>
    </location>
</feature>
<dbReference type="AlphaFoldDB" id="A0A1I0VIP0"/>
<dbReference type="InterPro" id="IPR002575">
    <property type="entry name" value="Aminoglycoside_PTrfase"/>
</dbReference>
<reference evidence="2 3" key="1">
    <citation type="submission" date="2016-10" db="EMBL/GenBank/DDBJ databases">
        <authorList>
            <person name="de Groot N.N."/>
        </authorList>
    </citation>
    <scope>NUCLEOTIDE SEQUENCE [LARGE SCALE GENOMIC DNA]</scope>
    <source>
        <strain evidence="2 3">DSM 12271</strain>
    </source>
</reference>
<protein>
    <submittedName>
        <fullName evidence="2">Spore coat protein, CotS family</fullName>
    </submittedName>
</protein>
<dbReference type="RefSeq" id="WP_090038205.1">
    <property type="nucleotide sequence ID" value="NZ_FOKI01000002.1"/>
</dbReference>
<dbReference type="NCBIfam" id="TIGR02906">
    <property type="entry name" value="spore_CotS"/>
    <property type="match status" value="1"/>
</dbReference>
<dbReference type="Pfam" id="PF01636">
    <property type="entry name" value="APH"/>
    <property type="match status" value="1"/>
</dbReference>
<dbReference type="InterPro" id="IPR014255">
    <property type="entry name" value="Spore_coat_CotS"/>
</dbReference>
<keyword evidence="2" id="KW-0946">Virion</keyword>
<dbReference type="Gene3D" id="3.90.1200.10">
    <property type="match status" value="1"/>
</dbReference>
<name>A0A1I0VIP0_9CLOT</name>
<dbReference type="STRING" id="84698.SAMN04488528_100283"/>
<dbReference type="PANTHER" id="PTHR39179:SF1">
    <property type="entry name" value="SPORE COAT PROTEIN I"/>
    <property type="match status" value="1"/>
</dbReference>
<sequence length="355" mass="42037">MPQKAKNLSDSWINKENIKKSILPHYNILNCTVNEIKFKDTDKQRAVYKIDTENKSFCLKKVYLNKQNLLFVYSSMQWLHKNNLNVPILLPTIDGSRFVEENNMLFILTPWVDGIKCDFDNKTHLYISCSNLAKVHIGSKNFKPINGSSLPIGLDDLYVSYNKHFQQILNCSNLAFKHKDNFSKLFLQNFDENLSLAKFSVNVANSMNKDNLTVSLCHNDYVNKNLIFSEDNNIHMIDFDKCKIDFCVKDLSYFFRRLLKRDSTNWNFDLFLKCLNHYESINPLNLDEYKFLLSYLIFPQKFWRISRDYYNNIKCCNKKSFYNLLKNTTRKTNSQLEFSKKLVEHIELKFNCKLL</sequence>
<accession>A0A1I0VIP0</accession>
<dbReference type="PANTHER" id="PTHR39179">
    <property type="entry name" value="SPORE COAT PROTEIN I"/>
    <property type="match status" value="1"/>
</dbReference>
<dbReference type="Proteomes" id="UP000198619">
    <property type="component" value="Unassembled WGS sequence"/>
</dbReference>
<dbReference type="GO" id="GO:0042601">
    <property type="term" value="C:endospore-forming forespore"/>
    <property type="evidence" value="ECO:0007669"/>
    <property type="project" value="TreeGrafter"/>
</dbReference>
<gene>
    <name evidence="2" type="ORF">SAMN04488528_100283</name>
</gene>
<evidence type="ECO:0000313" key="2">
    <source>
        <dbReference type="EMBL" id="SFA75903.1"/>
    </source>
</evidence>